<evidence type="ECO:0000259" key="1">
    <source>
        <dbReference type="PROSITE" id="PS51707"/>
    </source>
</evidence>
<dbReference type="PATRIC" id="fig|1352936.5.peg.6080"/>
<sequence>MDSAIEVERKRQLPDDGRQLALLLGELGWKPTHPLTEVDTYYSRPDIDYMATVECLRVRRRGDFAEITYKPPSTAVTHSANGVISKQETNVHLDSASQAALADQLLEYIGMRPLVRVEKNRTTYHHPTQPGVTVSIDMVAGVGAFVETEVISTDVTLATLKVEQTENQLGITDLPPVDLPYRDLALTRAPA</sequence>
<evidence type="ECO:0000313" key="3">
    <source>
        <dbReference type="Proteomes" id="UP000017984"/>
    </source>
</evidence>
<dbReference type="AlphaFoldDB" id="V6K8X0"/>
<dbReference type="PANTHER" id="PTHR21028:SF2">
    <property type="entry name" value="CYTH DOMAIN-CONTAINING PROTEIN"/>
    <property type="match status" value="1"/>
</dbReference>
<dbReference type="STRING" id="1352936.M878_29150"/>
<dbReference type="SMART" id="SM01118">
    <property type="entry name" value="CYTH"/>
    <property type="match status" value="1"/>
</dbReference>
<reference evidence="2 3" key="1">
    <citation type="journal article" date="2014" name="Genome Announc.">
        <title>Draft Genome Sequence of Streptomyces roseochromogenes subsp. oscitans DS 12.976, Producer of the Aminocoumarin Antibiotic Clorobiocin.</title>
        <authorList>
            <person name="Ruckert C."/>
            <person name="Kalinowski J."/>
            <person name="Heide L."/>
            <person name="Apel A.K."/>
        </authorList>
    </citation>
    <scope>NUCLEOTIDE SEQUENCE [LARGE SCALE GENOMIC DNA]</scope>
    <source>
        <strain evidence="2 3">DS 12.976</strain>
    </source>
</reference>
<accession>V6K8X0</accession>
<organism evidence="2 3">
    <name type="scientific">Streptomyces roseochromogenus subsp. oscitans DS 12.976</name>
    <dbReference type="NCBI Taxonomy" id="1352936"/>
    <lineage>
        <taxon>Bacteria</taxon>
        <taxon>Bacillati</taxon>
        <taxon>Actinomycetota</taxon>
        <taxon>Actinomycetes</taxon>
        <taxon>Kitasatosporales</taxon>
        <taxon>Streptomycetaceae</taxon>
        <taxon>Streptomyces</taxon>
    </lineage>
</organism>
<comment type="caution">
    <text evidence="2">The sequence shown here is derived from an EMBL/GenBank/DDBJ whole genome shotgun (WGS) entry which is preliminary data.</text>
</comment>
<evidence type="ECO:0000313" key="2">
    <source>
        <dbReference type="EMBL" id="EST25414.1"/>
    </source>
</evidence>
<protein>
    <recommendedName>
        <fullName evidence="1">CYTH domain-containing protein</fullName>
    </recommendedName>
</protein>
<dbReference type="Pfam" id="PF01928">
    <property type="entry name" value="CYTH"/>
    <property type="match status" value="1"/>
</dbReference>
<dbReference type="EMBL" id="AWQX01000249">
    <property type="protein sequence ID" value="EST25414.1"/>
    <property type="molecule type" value="Genomic_DNA"/>
</dbReference>
<name>V6K8X0_STRRC</name>
<keyword evidence="3" id="KW-1185">Reference proteome</keyword>
<dbReference type="PANTHER" id="PTHR21028">
    <property type="entry name" value="SI:CH211-156B7.4"/>
    <property type="match status" value="1"/>
</dbReference>
<dbReference type="InterPro" id="IPR023577">
    <property type="entry name" value="CYTH_domain"/>
</dbReference>
<dbReference type="PROSITE" id="PS51707">
    <property type="entry name" value="CYTH"/>
    <property type="match status" value="1"/>
</dbReference>
<gene>
    <name evidence="2" type="ORF">M878_29150</name>
</gene>
<dbReference type="HOGENOM" id="CLU_105244_1_0_11"/>
<dbReference type="InterPro" id="IPR033469">
    <property type="entry name" value="CYTH-like_dom_sf"/>
</dbReference>
<feature type="domain" description="CYTH" evidence="1">
    <location>
        <begin position="4"/>
        <end position="187"/>
    </location>
</feature>
<dbReference type="SUPFAM" id="SSF55154">
    <property type="entry name" value="CYTH-like phosphatases"/>
    <property type="match status" value="1"/>
</dbReference>
<proteinExistence type="predicted"/>
<dbReference type="NCBIfam" id="TIGR00318">
    <property type="entry name" value="cyaB"/>
    <property type="match status" value="1"/>
</dbReference>
<dbReference type="Gene3D" id="2.40.320.10">
    <property type="entry name" value="Hypothetical Protein Pfu-838710-001"/>
    <property type="match status" value="1"/>
</dbReference>
<dbReference type="Proteomes" id="UP000017984">
    <property type="component" value="Chromosome"/>
</dbReference>
<dbReference type="CDD" id="cd07890">
    <property type="entry name" value="CYTH-like_AC_IV-like"/>
    <property type="match status" value="1"/>
</dbReference>
<dbReference type="InterPro" id="IPR008173">
    <property type="entry name" value="Adenylyl_cyclase_CyaB"/>
</dbReference>